<organism evidence="2">
    <name type="scientific">Athelia psychrophila</name>
    <dbReference type="NCBI Taxonomy" id="1759441"/>
    <lineage>
        <taxon>Eukaryota</taxon>
        <taxon>Fungi</taxon>
        <taxon>Dikarya</taxon>
        <taxon>Basidiomycota</taxon>
        <taxon>Agaricomycotina</taxon>
        <taxon>Agaricomycetes</taxon>
        <taxon>Agaricomycetidae</taxon>
        <taxon>Atheliales</taxon>
        <taxon>Atheliaceae</taxon>
        <taxon>Athelia</taxon>
    </lineage>
</organism>
<feature type="compositionally biased region" description="Low complexity" evidence="1">
    <location>
        <begin position="372"/>
        <end position="387"/>
    </location>
</feature>
<dbReference type="AlphaFoldDB" id="A0A165XPT9"/>
<protein>
    <submittedName>
        <fullName evidence="2">Uncharacterized protein</fullName>
    </submittedName>
</protein>
<name>A0A165XPT9_9AGAM</name>
<proteinExistence type="predicted"/>
<gene>
    <name evidence="2" type="ORF">FIBSPDRAFT_938807</name>
</gene>
<feature type="region of interest" description="Disordered" evidence="1">
    <location>
        <begin position="233"/>
        <end position="259"/>
    </location>
</feature>
<feature type="compositionally biased region" description="Polar residues" evidence="1">
    <location>
        <begin position="316"/>
        <end position="331"/>
    </location>
</feature>
<feature type="compositionally biased region" description="Low complexity" evidence="1">
    <location>
        <begin position="236"/>
        <end position="252"/>
    </location>
</feature>
<feature type="compositionally biased region" description="Polar residues" evidence="1">
    <location>
        <begin position="1"/>
        <end position="15"/>
    </location>
</feature>
<evidence type="ECO:0000313" key="2">
    <source>
        <dbReference type="EMBL" id="KZP08764.1"/>
    </source>
</evidence>
<feature type="region of interest" description="Disordered" evidence="1">
    <location>
        <begin position="151"/>
        <end position="215"/>
    </location>
</feature>
<feature type="region of interest" description="Disordered" evidence="1">
    <location>
        <begin position="309"/>
        <end position="387"/>
    </location>
</feature>
<dbReference type="EMBL" id="KV417714">
    <property type="protein sequence ID" value="KZP08764.1"/>
    <property type="molecule type" value="Genomic_DNA"/>
</dbReference>
<reference evidence="2" key="1">
    <citation type="journal article" date="2016" name="Mol. Biol. Evol.">
        <title>Comparative Genomics of Early-Diverging Mushroom-Forming Fungi Provides Insights into the Origins of Lignocellulose Decay Capabilities.</title>
        <authorList>
            <person name="Nagy L.G."/>
            <person name="Riley R."/>
            <person name="Tritt A."/>
            <person name="Adam C."/>
            <person name="Daum C."/>
            <person name="Floudas D."/>
            <person name="Sun H."/>
            <person name="Yadav J.S."/>
            <person name="Pangilinan J."/>
            <person name="Larsson K.H."/>
            <person name="Matsuura K."/>
            <person name="Barry K."/>
            <person name="Labutti K."/>
            <person name="Kuo R."/>
            <person name="Ohm R.A."/>
            <person name="Bhattacharya S.S."/>
            <person name="Shirouzu T."/>
            <person name="Yoshinaga Y."/>
            <person name="Martin F.M."/>
            <person name="Grigoriev I.V."/>
            <person name="Hibbett D.S."/>
        </authorList>
    </citation>
    <scope>NUCLEOTIDE SEQUENCE [LARGE SCALE GENOMIC DNA]</scope>
    <source>
        <strain evidence="2">CBS 109695</strain>
    </source>
</reference>
<evidence type="ECO:0000256" key="1">
    <source>
        <dbReference type="SAM" id="MobiDB-lite"/>
    </source>
</evidence>
<feature type="region of interest" description="Disordered" evidence="1">
    <location>
        <begin position="1"/>
        <end position="87"/>
    </location>
</feature>
<feature type="compositionally biased region" description="Low complexity" evidence="1">
    <location>
        <begin position="332"/>
        <end position="344"/>
    </location>
</feature>
<accession>A0A165XPT9</accession>
<sequence length="387" mass="41037">MQTRTAPLGNSTSTGRQERQAVAVRSRSIHDDMPGGLLRTQHPPPSANAPTHKAKTTRPSSSSSSLSRPDVPPASLSTQPGSLPYASPPAAYVALRVLATSPSPRDLLFASPYGSGGKPYALTLGATNTTPFLTRSLDRPTTPRTLLAQNSTTTLRSHPPCRPWQHPTHALIEGKSNHANATTTAGDEGERSKQNSGSGSNQVEEDGRGIAGGGANVIRRRRRITVWAIHPRPIPRTRTTPRPPTTGARNTRLSPGPISQTSSVWAIPPAAHGIPQSPYEGPGAAGLGWMRMEMKVGRVQGWALEGKEGTEMTADGKSSGNGHTPTQQVFPSTQSTSNSTSTSTPDAAQQVHLRTRVAHSNQESQMPKPRTTRGTQRRGTAPARAHG</sequence>